<accession>A0A381VUM6</accession>
<dbReference type="GO" id="GO:0004760">
    <property type="term" value="F:L-serine-pyruvate transaminase activity"/>
    <property type="evidence" value="ECO:0007669"/>
    <property type="project" value="TreeGrafter"/>
</dbReference>
<dbReference type="InterPro" id="IPR015424">
    <property type="entry name" value="PyrdxlP-dep_Trfase"/>
</dbReference>
<gene>
    <name evidence="3" type="ORF">METZ01_LOCUS96870</name>
</gene>
<comment type="cofactor">
    <cofactor evidence="1">
        <name>pyridoxal 5'-phosphate</name>
        <dbReference type="ChEBI" id="CHEBI:597326"/>
    </cofactor>
</comment>
<feature type="non-terminal residue" evidence="3">
    <location>
        <position position="92"/>
    </location>
</feature>
<sequence length="92" mass="9441">MEAALASLFAAGDRVVVVAGGKFGARWVEIAVAYGLEALELTVTPGQLVAPADVALMVEHSAPVRGLFVTASETSTGTICDVRAIVDAVRDV</sequence>
<protein>
    <submittedName>
        <fullName evidence="3">Uncharacterized protein</fullName>
    </submittedName>
</protein>
<proteinExistence type="predicted"/>
<evidence type="ECO:0000256" key="2">
    <source>
        <dbReference type="ARBA" id="ARBA00022898"/>
    </source>
</evidence>
<dbReference type="EMBL" id="UINC01009841">
    <property type="protein sequence ID" value="SVA44016.1"/>
    <property type="molecule type" value="Genomic_DNA"/>
</dbReference>
<organism evidence="3">
    <name type="scientific">marine metagenome</name>
    <dbReference type="NCBI Taxonomy" id="408172"/>
    <lineage>
        <taxon>unclassified sequences</taxon>
        <taxon>metagenomes</taxon>
        <taxon>ecological metagenomes</taxon>
    </lineage>
</organism>
<keyword evidence="2" id="KW-0663">Pyridoxal phosphate</keyword>
<dbReference type="PANTHER" id="PTHR21152:SF40">
    <property type="entry name" value="ALANINE--GLYOXYLATE AMINOTRANSFERASE"/>
    <property type="match status" value="1"/>
</dbReference>
<dbReference type="Gene3D" id="3.40.640.10">
    <property type="entry name" value="Type I PLP-dependent aspartate aminotransferase-like (Major domain)"/>
    <property type="match status" value="1"/>
</dbReference>
<dbReference type="GO" id="GO:0019265">
    <property type="term" value="P:glycine biosynthetic process, by transamination of glyoxylate"/>
    <property type="evidence" value="ECO:0007669"/>
    <property type="project" value="TreeGrafter"/>
</dbReference>
<dbReference type="SUPFAM" id="SSF53383">
    <property type="entry name" value="PLP-dependent transferases"/>
    <property type="match status" value="1"/>
</dbReference>
<reference evidence="3" key="1">
    <citation type="submission" date="2018-05" db="EMBL/GenBank/DDBJ databases">
        <authorList>
            <person name="Lanie J.A."/>
            <person name="Ng W.-L."/>
            <person name="Kazmierczak K.M."/>
            <person name="Andrzejewski T.M."/>
            <person name="Davidsen T.M."/>
            <person name="Wayne K.J."/>
            <person name="Tettelin H."/>
            <person name="Glass J.I."/>
            <person name="Rusch D."/>
            <person name="Podicherti R."/>
            <person name="Tsui H.-C.T."/>
            <person name="Winkler M.E."/>
        </authorList>
    </citation>
    <scope>NUCLEOTIDE SEQUENCE</scope>
</reference>
<dbReference type="PANTHER" id="PTHR21152">
    <property type="entry name" value="AMINOTRANSFERASE CLASS V"/>
    <property type="match status" value="1"/>
</dbReference>
<dbReference type="GO" id="GO:0008453">
    <property type="term" value="F:alanine-glyoxylate transaminase activity"/>
    <property type="evidence" value="ECO:0007669"/>
    <property type="project" value="TreeGrafter"/>
</dbReference>
<evidence type="ECO:0000256" key="1">
    <source>
        <dbReference type="ARBA" id="ARBA00001933"/>
    </source>
</evidence>
<name>A0A381VUM6_9ZZZZ</name>
<dbReference type="GO" id="GO:0005777">
    <property type="term" value="C:peroxisome"/>
    <property type="evidence" value="ECO:0007669"/>
    <property type="project" value="TreeGrafter"/>
</dbReference>
<dbReference type="InterPro" id="IPR015421">
    <property type="entry name" value="PyrdxlP-dep_Trfase_major"/>
</dbReference>
<dbReference type="AlphaFoldDB" id="A0A381VUM6"/>
<evidence type="ECO:0000313" key="3">
    <source>
        <dbReference type="EMBL" id="SVA44016.1"/>
    </source>
</evidence>